<reference evidence="7 8" key="1">
    <citation type="submission" date="2023-12" db="EMBL/GenBank/DDBJ databases">
        <title>Genome sequencing and assembly of bacterial species from a model synthetic community.</title>
        <authorList>
            <person name="Hogle S.L."/>
        </authorList>
    </citation>
    <scope>NUCLEOTIDE SEQUENCE [LARGE SCALE GENOMIC DNA]</scope>
    <source>
        <strain evidence="7 8">HAMBI_3031</strain>
    </source>
</reference>
<keyword evidence="3" id="KW-0694">RNA-binding</keyword>
<dbReference type="SUPFAM" id="SSF48013">
    <property type="entry name" value="NusB-like"/>
    <property type="match status" value="1"/>
</dbReference>
<evidence type="ECO:0000313" key="7">
    <source>
        <dbReference type="EMBL" id="WQD39473.1"/>
    </source>
</evidence>
<evidence type="ECO:0000256" key="3">
    <source>
        <dbReference type="ARBA" id="ARBA00022884"/>
    </source>
</evidence>
<protein>
    <submittedName>
        <fullName evidence="7">Transcription antitermination factor NusB</fullName>
    </submittedName>
</protein>
<dbReference type="RefSeq" id="WP_114788916.1">
    <property type="nucleotide sequence ID" value="NZ_CP139960.1"/>
</dbReference>
<accession>A0ABZ0W859</accession>
<keyword evidence="2" id="KW-0889">Transcription antitermination</keyword>
<feature type="domain" description="NusB/RsmB/TIM44" evidence="6">
    <location>
        <begin position="199"/>
        <end position="292"/>
    </location>
</feature>
<keyword evidence="8" id="KW-1185">Reference proteome</keyword>
<organism evidence="7 8">
    <name type="scientific">Niabella yanshanensis</name>
    <dbReference type="NCBI Taxonomy" id="577386"/>
    <lineage>
        <taxon>Bacteria</taxon>
        <taxon>Pseudomonadati</taxon>
        <taxon>Bacteroidota</taxon>
        <taxon>Chitinophagia</taxon>
        <taxon>Chitinophagales</taxon>
        <taxon>Chitinophagaceae</taxon>
        <taxon>Niabella</taxon>
    </lineage>
</organism>
<dbReference type="EMBL" id="CP139960">
    <property type="protein sequence ID" value="WQD39473.1"/>
    <property type="molecule type" value="Genomic_DNA"/>
</dbReference>
<gene>
    <name evidence="7" type="primary">nusB</name>
    <name evidence="7" type="ORF">U0035_04845</name>
</gene>
<evidence type="ECO:0000256" key="2">
    <source>
        <dbReference type="ARBA" id="ARBA00022814"/>
    </source>
</evidence>
<dbReference type="NCBIfam" id="TIGR01951">
    <property type="entry name" value="nusB"/>
    <property type="match status" value="1"/>
</dbReference>
<evidence type="ECO:0000256" key="1">
    <source>
        <dbReference type="ARBA" id="ARBA00005952"/>
    </source>
</evidence>
<keyword evidence="4" id="KW-0805">Transcription regulation</keyword>
<evidence type="ECO:0000256" key="5">
    <source>
        <dbReference type="ARBA" id="ARBA00023163"/>
    </source>
</evidence>
<comment type="similarity">
    <text evidence="1">Belongs to the NusB family.</text>
</comment>
<dbReference type="InterPro" id="IPR006027">
    <property type="entry name" value="NusB_RsmB_TIM44"/>
</dbReference>
<evidence type="ECO:0000313" key="8">
    <source>
        <dbReference type="Proteomes" id="UP001325680"/>
    </source>
</evidence>
<dbReference type="PANTHER" id="PTHR11078">
    <property type="entry name" value="N UTILIZATION SUBSTANCE PROTEIN B-RELATED"/>
    <property type="match status" value="1"/>
</dbReference>
<dbReference type="InterPro" id="IPR011605">
    <property type="entry name" value="NusB_fam"/>
</dbReference>
<dbReference type="Proteomes" id="UP001325680">
    <property type="component" value="Chromosome"/>
</dbReference>
<name>A0ABZ0W859_9BACT</name>
<keyword evidence="5" id="KW-0804">Transcription</keyword>
<dbReference type="InterPro" id="IPR035926">
    <property type="entry name" value="NusB-like_sf"/>
</dbReference>
<dbReference type="PANTHER" id="PTHR11078:SF3">
    <property type="entry name" value="ANTITERMINATION NUSB DOMAIN-CONTAINING PROTEIN"/>
    <property type="match status" value="1"/>
</dbReference>
<evidence type="ECO:0000256" key="4">
    <source>
        <dbReference type="ARBA" id="ARBA00023015"/>
    </source>
</evidence>
<sequence>MISRRNIRVKVMQTLYSYTSSLDTDKPLDPQKTLRQHFSQTRSLMVYVVHFLTEIARYAEKDAFRKSHKYIPSEKDLNVNTKLAGSNLLWQILDLNEVKIAFKNEKTEHLIDEELVRKIYTQLTTSQQYLHYINIQQQSLQEDRKIFEYIFNDLMLDNEEFVAHIEEIFSNWDDDGEMIVQSVAAFIRKPQAAGFQQIITADKEQFAVNLLKTAIDKEDYLLTLITPKLKNWDPERIALLDMVLMKLGVAEFLYFETIPPKVTINEYIDLAKDYSTAQSGHFVNGILDNIHKELVEEGKLKKKDFRKS</sequence>
<dbReference type="Pfam" id="PF01029">
    <property type="entry name" value="NusB"/>
    <property type="match status" value="1"/>
</dbReference>
<dbReference type="Gene3D" id="1.10.940.10">
    <property type="entry name" value="NusB-like"/>
    <property type="match status" value="1"/>
</dbReference>
<evidence type="ECO:0000259" key="6">
    <source>
        <dbReference type="Pfam" id="PF01029"/>
    </source>
</evidence>
<proteinExistence type="inferred from homology"/>